<dbReference type="GO" id="GO:0005737">
    <property type="term" value="C:cytoplasm"/>
    <property type="evidence" value="ECO:0007669"/>
    <property type="project" value="UniProtKB-SubCell"/>
</dbReference>
<organism evidence="8">
    <name type="scientific">Ascaris suum</name>
    <name type="common">Pig roundworm</name>
    <name type="synonym">Ascaris lumbricoides</name>
    <dbReference type="NCBI Taxonomy" id="6253"/>
    <lineage>
        <taxon>Eukaryota</taxon>
        <taxon>Metazoa</taxon>
        <taxon>Ecdysozoa</taxon>
        <taxon>Nematoda</taxon>
        <taxon>Chromadorea</taxon>
        <taxon>Rhabditida</taxon>
        <taxon>Spirurina</taxon>
        <taxon>Ascaridomorpha</taxon>
        <taxon>Ascaridoidea</taxon>
        <taxon>Ascarididae</taxon>
        <taxon>Ascaris</taxon>
    </lineage>
</organism>
<reference evidence="8" key="1">
    <citation type="journal article" date="2011" name="Genome Res.">
        <title>Deep small RNA sequencing from the nematode Ascaris reveals conservation, functional diversification, and novel developmental profiles.</title>
        <authorList>
            <person name="Wang J."/>
            <person name="Czech B."/>
            <person name="Crunk A."/>
            <person name="Wallace A."/>
            <person name="Mitreva M."/>
            <person name="Hannon G.J."/>
            <person name="Davis R.E."/>
        </authorList>
    </citation>
    <scope>NUCLEOTIDE SEQUENCE</scope>
</reference>
<keyword evidence="4" id="KW-0343">GTPase activation</keyword>
<keyword evidence="5" id="KW-0963">Cytoplasm</keyword>
<evidence type="ECO:0000256" key="2">
    <source>
        <dbReference type="ARBA" id="ARBA00008856"/>
    </source>
</evidence>
<dbReference type="InterPro" id="IPR026147">
    <property type="entry name" value="Rab3GAP1_conserved"/>
</dbReference>
<sequence length="1018" mass="112834">MTSSSEGAINDEEVFEINDFTVVTALESFIVGIEATVYSWGLGKGSCSGNRFSLNRNVIASCKWDSKCAKLVFGDNNALNLAYFWPRNLNRLDDERDSQDAPSSTTTDGDYLTSAAKLLLATELDFCPGSIISSQFGVLEFLLLTPFDWSSDKVVNENQLQTILSAVNVALCTTECELPVFVQYGDVDRQLYFGVCQNHSVRTHFESVHLRRLQPAHSHLSGLLEMFTDKVNCELIDTNAVRVSIQVDYKLKESLDVIPHFSSTYAQMNQTSTPNELFIGNTPRLPFGAASDILDVFYLHTTWPNMRQETVNENDVYSDLDPLTAPFWTASASFQEGSPCLMNLSLKTLLDTANGMEGKLHLSGILGVAADGEALSAQAALSSLVQPQSISITNPAGVVVEESTAIPAVLPPSAKHIETFLSEMSRWINAIFTEGERHEEASTVSVSKRTIEHISFPGEVVKEKSPIPPKTPKSEEPDDLKRVRKKCTILLEHSKASPFNSLASRIATALAYILCHHEAGTNAFAQLWSAIVKELRKRWENGDSLPGMETDTVPDLSMSLLQQKLQMLQSCINARARQHQMLDQKGSFSDASLFSNDDFYDAKEWLSEEDSDADASDRASDKLTDKSEKVSSKTAQPKGRLASLAPLCLLNEPDVTMYEPITQERCPMTEDMLERHVDTLSSLGSAEARAKVHLDSLLSDMQSFKAANPGCVFEDFVRWHSPRDYVVDETTGKGSLSSRMSGENNAWMETWSEAMPIPVVLQKRLFNETKEAETVLQEFNRVTVADLVHLILPVVLNCAAMQLVDECKPIVSLIGEKLEEACEKVSRYSRSQHPEDCLDALRELLIIESTIAKYNSLWTRFIAADDSLEGSEVALSQLTAFVRSLVLLSKRDPQENALSGGNSGNVRSVPVDGGADGPLGMAIRKLFATDVRLRDDESSFLKQRISEGKKAIAGRSMTDQRMPPFHRRQYVFHWLGSRRGSAPRATPHRMYASLSRKETATAYRSLCVVILECQHSTV</sequence>
<name>F1KSQ2_ASCSU</name>
<evidence type="ECO:0000256" key="6">
    <source>
        <dbReference type="SAM" id="MobiDB-lite"/>
    </source>
</evidence>
<comment type="similarity">
    <text evidence="2">Belongs to the Rab3-GAP catalytic subunit family.</text>
</comment>
<dbReference type="PANTHER" id="PTHR21422:SF9">
    <property type="entry name" value="RAB3 GTPASE-ACTIVATING PROTEIN CATALYTIC SUBUNIT"/>
    <property type="match status" value="1"/>
</dbReference>
<proteinExistence type="evidence at transcript level"/>
<dbReference type="AlphaFoldDB" id="F1KSQ2"/>
<dbReference type="Pfam" id="PF13890">
    <property type="entry name" value="Rab3-GTPase_cat"/>
    <property type="match status" value="1"/>
</dbReference>
<accession>F1KSQ2</accession>
<comment type="subcellular location">
    <subcellularLocation>
        <location evidence="1">Cytoplasm</location>
    </subcellularLocation>
</comment>
<evidence type="ECO:0000256" key="4">
    <source>
        <dbReference type="ARBA" id="ARBA00022468"/>
    </source>
</evidence>
<evidence type="ECO:0000256" key="1">
    <source>
        <dbReference type="ARBA" id="ARBA00004496"/>
    </source>
</evidence>
<evidence type="ECO:0000259" key="7">
    <source>
        <dbReference type="Pfam" id="PF13890"/>
    </source>
</evidence>
<feature type="region of interest" description="Disordered" evidence="6">
    <location>
        <begin position="610"/>
        <end position="637"/>
    </location>
</feature>
<dbReference type="PANTHER" id="PTHR21422">
    <property type="entry name" value="RAB3 GTPASE-ACTIVATING PROTEIN CATALYTIC SUBUNIT"/>
    <property type="match status" value="1"/>
</dbReference>
<evidence type="ECO:0000313" key="8">
    <source>
        <dbReference type="EMBL" id="ADY40906.1"/>
    </source>
</evidence>
<dbReference type="InterPro" id="IPR045700">
    <property type="entry name" value="Rab3GAP1"/>
</dbReference>
<protein>
    <recommendedName>
        <fullName evidence="3">Rab3 GTPase-activating protein catalytic subunit</fullName>
    </recommendedName>
</protein>
<dbReference type="GO" id="GO:0005096">
    <property type="term" value="F:GTPase activator activity"/>
    <property type="evidence" value="ECO:0007669"/>
    <property type="project" value="UniProtKB-KW"/>
</dbReference>
<dbReference type="EMBL" id="JI165242">
    <property type="protein sequence ID" value="ADY40906.1"/>
    <property type="molecule type" value="mRNA"/>
</dbReference>
<feature type="compositionally biased region" description="Basic and acidic residues" evidence="6">
    <location>
        <begin position="615"/>
        <end position="631"/>
    </location>
</feature>
<feature type="domain" description="Rab3GAP catalytic subunit conserved" evidence="7">
    <location>
        <begin position="635"/>
        <end position="778"/>
    </location>
</feature>
<evidence type="ECO:0000256" key="5">
    <source>
        <dbReference type="ARBA" id="ARBA00022490"/>
    </source>
</evidence>
<evidence type="ECO:0000256" key="3">
    <source>
        <dbReference type="ARBA" id="ARBA00015817"/>
    </source>
</evidence>